<feature type="repeat" description="ANK" evidence="3">
    <location>
        <begin position="907"/>
        <end position="939"/>
    </location>
</feature>
<feature type="compositionally biased region" description="Low complexity" evidence="4">
    <location>
        <begin position="2345"/>
        <end position="2361"/>
    </location>
</feature>
<feature type="region of interest" description="Disordered" evidence="4">
    <location>
        <begin position="2042"/>
        <end position="2073"/>
    </location>
</feature>
<dbReference type="InterPro" id="IPR000387">
    <property type="entry name" value="Tyr_Pase_dom"/>
</dbReference>
<feature type="region of interest" description="Disordered" evidence="4">
    <location>
        <begin position="600"/>
        <end position="622"/>
    </location>
</feature>
<dbReference type="PROSITE" id="PS50056">
    <property type="entry name" value="TYR_PHOSPHATASE_2"/>
    <property type="match status" value="1"/>
</dbReference>
<feature type="region of interest" description="Disordered" evidence="4">
    <location>
        <begin position="3308"/>
        <end position="3369"/>
    </location>
</feature>
<dbReference type="EMBL" id="CAMXCT030002668">
    <property type="protein sequence ID" value="CAL4786995.1"/>
    <property type="molecule type" value="Genomic_DNA"/>
</dbReference>
<dbReference type="OrthoDB" id="5376140at2759"/>
<dbReference type="SUPFAM" id="SSF53335">
    <property type="entry name" value="S-adenosyl-L-methionine-dependent methyltransferases"/>
    <property type="match status" value="1"/>
</dbReference>
<dbReference type="CDD" id="cd14498">
    <property type="entry name" value="DSP"/>
    <property type="match status" value="1"/>
</dbReference>
<feature type="domain" description="Tyrosine specific protein phosphatases" evidence="5">
    <location>
        <begin position="469"/>
        <end position="526"/>
    </location>
</feature>
<dbReference type="SUPFAM" id="SSF52799">
    <property type="entry name" value="(Phosphotyrosine protein) phosphatases II"/>
    <property type="match status" value="1"/>
</dbReference>
<dbReference type="GO" id="GO:0008168">
    <property type="term" value="F:methyltransferase activity"/>
    <property type="evidence" value="ECO:0007669"/>
    <property type="project" value="UniProtKB-KW"/>
</dbReference>
<keyword evidence="2" id="KW-0808">Transferase</keyword>
<evidence type="ECO:0000313" key="6">
    <source>
        <dbReference type="EMBL" id="CAI3999683.1"/>
    </source>
</evidence>
<dbReference type="Gene3D" id="3.40.50.150">
    <property type="entry name" value="Vaccinia Virus protein VP39"/>
    <property type="match status" value="1"/>
</dbReference>
<dbReference type="GO" id="GO:0032259">
    <property type="term" value="P:methylation"/>
    <property type="evidence" value="ECO:0007669"/>
    <property type="project" value="UniProtKB-KW"/>
</dbReference>
<feature type="compositionally biased region" description="Polar residues" evidence="4">
    <location>
        <begin position="2451"/>
        <end position="2469"/>
    </location>
</feature>
<protein>
    <recommendedName>
        <fullName evidence="5">Tyrosine specific protein phosphatases domain-containing protein</fullName>
    </recommendedName>
</protein>
<feature type="compositionally biased region" description="Low complexity" evidence="4">
    <location>
        <begin position="722"/>
        <end position="737"/>
    </location>
</feature>
<reference evidence="7 8" key="2">
    <citation type="submission" date="2024-05" db="EMBL/GenBank/DDBJ databases">
        <authorList>
            <person name="Chen Y."/>
            <person name="Shah S."/>
            <person name="Dougan E. K."/>
            <person name="Thang M."/>
            <person name="Chan C."/>
        </authorList>
    </citation>
    <scope>NUCLEOTIDE SEQUENCE [LARGE SCALE GENOMIC DNA]</scope>
</reference>
<keyword evidence="8" id="KW-1185">Reference proteome</keyword>
<evidence type="ECO:0000256" key="1">
    <source>
        <dbReference type="ARBA" id="ARBA00022603"/>
    </source>
</evidence>
<feature type="compositionally biased region" description="Polar residues" evidence="4">
    <location>
        <begin position="1852"/>
        <end position="1862"/>
    </location>
</feature>
<dbReference type="InterPro" id="IPR029021">
    <property type="entry name" value="Prot-tyrosine_phosphatase-like"/>
</dbReference>
<dbReference type="InterPro" id="IPR001525">
    <property type="entry name" value="C5_MeTfrase"/>
</dbReference>
<dbReference type="InterPro" id="IPR002110">
    <property type="entry name" value="Ankyrin_rpt"/>
</dbReference>
<sequence length="3903" mass="424685">MLSLHDLAGIALGDQQQEQEGQDDQPGLRPGARVGRLGRGGLGRGRGIGRGARAIFRARARRMNAKRGRQNFLRKKDKDHRRQAFRLQAMASNASGRHRTMDHLLPLQPADDARPKPKGQGAWKKWTPEAMLRAAFGQANASVRQSAREVDGASPSHVIKARTFIANCILDCQKKHIASERNRQGEKEVLYQILNMMFDETELDVSLDQDGAGSWSILASHSQLSIHAEGHDLEIDIARPPRAFPRKTASCMWGALCLDEGGLRKVLTEKLVVMGAEPPGLQAEWAVARRQAKTFLHMMLQCEDEKPNAKRSRLATIAMALSKELSSARSLDNVRNGNLAKAYLPADARSRAFHGLGPGAKLTAAGLSEALSELDKFLVVDDYGSVECVKFAREEYNKRHPMTLIFETEKYGRLWLGGEKAVHNTLLLSQNEVGYVWPACASAVPETPQVYVFDAVDGTDAAQGDVQLDKILPIITDIIELLVNGKSVLIACNNGADRSATLVCMVLMRLLSWSSSQASAYLATMRNIVDLKSRAPPSRGRAQMVRPVDFLEKIEEALHAGSARENAKAAIGFVPLRRKALELGFEARFAAGRTSLLTRVDRKSSSDEGETTQSYDMGTDAENSDGTFLRCRAAGSMAGSASWLFVESPASTPRSGSAGEGSELRRRKLRMLIEDLTDLTLKLENHVSSSGGFEPGLTLKDASGHPAAVVVGDELSLTAAPASASAEAGAPQASLAGQQAKEPSLENKAGEPNDEPDPKKAKVEGDAAPAPGAEAPAEEATHGSKAAPAVDGSKEGAAPDGMEVDYDPDEERPASIAQAVPAGEKAKAQEELGNLSDQASQSLLDLLEAQKVSHQSLLAKLEKIEAQRVSDNQRSQLLDALLNRDPGFEAQLAALPVPVLTEVCDSQGMSLIHHAVRTGQANIVDLLLQRCPELAEKTTGIDARPARWTPLMVLMDTPVHSVGEDIYQRILRLLLHVMSVQSICAQAYNGQTAAHLAAAQANLMAIKKICWTTYKKAGESDSAFRLVSNMLNTRSGKRGAGAVDLALNTNFQVASYLKSWGAEEQCPNPKQCLHYGFAAAFGGRFGCVRQTPVCEKRVQAGLGQKGPPAHVCQGCCTDRDASVERGMELLTSKLLTCISVPAMNKWTKVAPCVRHVAVLQSFCNLVPQACKELCPPPEDDSGSEDEGAAVGVPVDESKAWRKLARLRVRKACFFLSDQQSNWMTCLWCVLTKPIMRVHFALFKHATWLSERVEADAVDDEEEVLDLFEDAELRPLSMACFCRASLSPALKALDSISELAHLPAGMGWDPVILAFGPVLSWNQERLRITRRTLCLVVGQLWRKLVYPFQQYPWALEPLVDPEVSLSEKQDCVRSLFSCNDCQLDAFARQLRDTVPQHAMLEPGTLKFLEAVLQRVVPTSTFIERVFSRLSEWADVKGRSPKLSSIAAKHISGRFQQSTQLWRKRVLKQQAATKRNISRPAWSHSRTKGKCANGWHVFSQEYLLQNLGGTLQERQRAALRAWRGCTLEEKKRYSRLAQARNVAASLAASQAAAATEGGDALPAGSPCGVGTPDGFPLARHVVLSNQSQMNTMSAQFNNDYNRLLPENADAFAGAPREPYPLMPNCPKDGCMHTLPDAGLAVVTSLHDRFWFIVKHHAPKPKAVAKEVLLLSLRSEAANVSKDVAVMFHTRRAPWEAALLVLHRVSLPGLAEQGVVFSLLFSDCAGGYFGEGKAPHLDLTSDRALFVRLAQLASDWSFHFLEVGKVLSLVRFDVVAVTAFEESSFETKAQEALEVSNALQALSHLLGNHKKRTANQQSQNGAKEMGPRSAKRLKASHALSAERRLLGVDSESEHGSNNSEASGYNTDAEDGTPSGNLARPELADYFDPRSFARQFNEESKAEPPPAPHVQAPLRIKPACSAEVTNAKATRQRRSEAWGVFHLGPIYSQGVQTGYGAICGLHRNSEDGPGIYCRKALTTSELSEEDCRLRLKRWLLAGLQDSDWPEGQGRSMHLSLGGLRLVDFSSGKPEAALDSFRELDPHQFQAAMEPDPGLSDSSSSSNGPARPRGVKRSQAASTAGGSEVFPISIEYSKPCECCLCSAKSTDPNPLVQEPHEAEGFLPYRPWAKHRKLREHSVRVPEGKCCLPCFNVFRLLGKHRRYKTYAEYYKHISQKQNQHEHKDFLAAVKQWLKQHHDNPDKFKLQDKEELLKTQRELVISKKQGGKLTGPKKQFVLSTHWDSKRHGEWDPTKEVDHLIGGVMKKGVWRTVGQEGVYDFEAYEDTGVEERVIEDDGQQAIFADEAFQAKKQAALQTLQQQAKERDAASVKASESDMTFADLVQVVRSQSSAAASSAEVPAAAGAAGAEGKDTDSVEENSAWSSTSSEEEDTAAGLELLQSSGVKGASKETPGESSAKPAKAKAKAKAKEAPKQPSTASALPRQEKKGHASGIAKTPKATQASSLAPTSVPESNGMLSLDGRANRTLKTLEAAVSDAKQKLAEVSFDDKPQSTTQMKEFRLEAAQRISTCNTVARKAKDTVTRVGKSNNRDSFEKQLDTLQDLGNLAQASAKLLSNVIAPTLDPDAYISAHDAVSAGGVQLGPLYWLKLVVAQSQKEFLYGKYSGFCQAFALPSEPMKQLAALLGTEAAAKESALEVEHRMLACLRAIPASELALLAPGKAVPELGGEVPRMGECLDLADAIAKACDKDGQNFMARELADSVKTVRCLLGQDHVGMLVEEVKALTGLEKDKLDAAPALQKFFLQHDTGKAFLSVAQLRVEQGDKERIFEEKVEVLQKAVSHLAAWPKQSPPEAESGILAVQERIEPAVEALDAAKQTTFFQESKKKKRDQISSRLLVDLERLERQVSERSVDLVRIVCKDNMETYFCEALANDCLVSLASGAFALLNLDESLLSFKATAFVQHKVWAKVTAAADEVAKFKAASELAADVAKHVFYKHKAFSHLPPVPAASPETLQKWSDSGVALVQRFVPEGVAEKFKDQFLSPIQHDLESLFSKGLERVGPIVSKCVKGLLGAGLSKQVRDQTLQSIPASHEMKAVVDLFLQVAEFPIPSEDPLVMCQLSAVLQKFWLLLNPLLEQVREGLASAKLVKDMEQVTFSHPDTLAWLTSTVAQITQSLSKACEKEFATAWDAASQLESLLAKLPDPSCKEAEYRTEGAKVTKQVADLVAQIGQNEKVRLKGVSAVKQLSDIGLPGNPGHNGVSALFHKYEGGEAGFTEKVLKSAACGSVHVAMVAGLCLLRNGSLCSANDEGKMIRKQLQSVAEALKQKVAALKLCEKPDAELLHRAQNVLNEASAHHKTPDAGSASIAKEASPTDKSNEEGDRDMAEEDKEPTSKKRKAETESGAGNGRGRGRGKGRGEALYEFAQENLKGFATMFPGRFAEQAEVASCVSLTWASACSGSEGAFYVMEALSRAYSLSTETCGFRLSVKHLFSCESNKDKQRWIQAVLDCGPLMPALSPLKSASEGSDGESELLQLGSCIFQDIETLGGCEAHCVVHGKLCPVPGCDLLVIGSSCKDFSKANPKKETQKLVFQQGNSLGGSAQTYHGFTSYVAAHSPGLVTYENVDGLEEQIGAHAQSNLDVLMQTMKELGYSGQPLRTDASSFGLPARRRRLYILFVRQVNPKLHTQARSLTESFEMFNNMVASCLRSPPCAKDLLLNPASGEVEAFLGERKEKSAKAASKSPKSSGNWADQHMKFAEAEGLRWGQPYPEELKLNPWFETLTAREQDVLALSRAQAPDAGFRNVSQSLGRVHTASWCKDTKKHIAPTMLPGQLLFVELVKPPRLMLGQEALLFQGFPAPLFLKLVETEGIDVYECSSAARGSVRKRSGPGRKWLTESLMADLAGNAMALPVLLAIVQSAVASLLFRPDSRASTREETADALSALGILADL</sequence>
<dbReference type="InterPro" id="IPR036770">
    <property type="entry name" value="Ankyrin_rpt-contain_sf"/>
</dbReference>
<gene>
    <name evidence="6" type="ORF">C1SCF055_LOCUS25861</name>
</gene>
<feature type="compositionally biased region" description="Gly residues" evidence="4">
    <location>
        <begin position="37"/>
        <end position="48"/>
    </location>
</feature>
<feature type="region of interest" description="Disordered" evidence="4">
    <location>
        <begin position="1809"/>
        <end position="1878"/>
    </location>
</feature>
<keyword evidence="3" id="KW-0040">ANK repeat</keyword>
<dbReference type="Pfam" id="PF00145">
    <property type="entry name" value="DNA_methylase"/>
    <property type="match status" value="1"/>
</dbReference>
<feature type="region of interest" description="Disordered" evidence="4">
    <location>
        <begin position="2345"/>
        <end position="2472"/>
    </location>
</feature>
<keyword evidence="1" id="KW-0489">Methyltransferase</keyword>
<feature type="compositionally biased region" description="Basic and acidic residues" evidence="4">
    <location>
        <begin position="1837"/>
        <end position="1851"/>
    </location>
</feature>
<feature type="region of interest" description="Disordered" evidence="4">
    <location>
        <begin position="1892"/>
        <end position="1911"/>
    </location>
</feature>
<dbReference type="PROSITE" id="PS50297">
    <property type="entry name" value="ANK_REP_REGION"/>
    <property type="match status" value="1"/>
</dbReference>
<proteinExistence type="predicted"/>
<feature type="region of interest" description="Disordered" evidence="4">
    <location>
        <begin position="13"/>
        <end position="48"/>
    </location>
</feature>
<feature type="compositionally biased region" description="Basic and acidic residues" evidence="4">
    <location>
        <begin position="3324"/>
        <end position="3336"/>
    </location>
</feature>
<dbReference type="SUPFAM" id="SSF48403">
    <property type="entry name" value="Ankyrin repeat"/>
    <property type="match status" value="1"/>
</dbReference>
<evidence type="ECO:0000256" key="2">
    <source>
        <dbReference type="ARBA" id="ARBA00022679"/>
    </source>
</evidence>
<evidence type="ECO:0000256" key="4">
    <source>
        <dbReference type="SAM" id="MobiDB-lite"/>
    </source>
</evidence>
<evidence type="ECO:0000259" key="5">
    <source>
        <dbReference type="PROSITE" id="PS50056"/>
    </source>
</evidence>
<name>A0A9P1CZD5_9DINO</name>
<reference evidence="6" key="1">
    <citation type="submission" date="2022-10" db="EMBL/GenBank/DDBJ databases">
        <authorList>
            <person name="Chen Y."/>
            <person name="Dougan E. K."/>
            <person name="Chan C."/>
            <person name="Rhodes N."/>
            <person name="Thang M."/>
        </authorList>
    </citation>
    <scope>NUCLEOTIDE SEQUENCE</scope>
</reference>
<accession>A0A9P1CZD5</accession>
<dbReference type="EMBL" id="CAMXCT010002668">
    <property type="protein sequence ID" value="CAI3999683.1"/>
    <property type="molecule type" value="Genomic_DNA"/>
</dbReference>
<dbReference type="Gene3D" id="3.90.190.10">
    <property type="entry name" value="Protein tyrosine phosphatase superfamily"/>
    <property type="match status" value="1"/>
</dbReference>
<feature type="compositionally biased region" description="Low complexity" evidence="4">
    <location>
        <begin position="13"/>
        <end position="35"/>
    </location>
</feature>
<dbReference type="Proteomes" id="UP001152797">
    <property type="component" value="Unassembled WGS sequence"/>
</dbReference>
<feature type="region of interest" description="Disordered" evidence="4">
    <location>
        <begin position="722"/>
        <end position="810"/>
    </location>
</feature>
<evidence type="ECO:0000313" key="7">
    <source>
        <dbReference type="EMBL" id="CAL4786995.1"/>
    </source>
</evidence>
<dbReference type="EMBL" id="CAMXCT020002668">
    <property type="protein sequence ID" value="CAL1153058.1"/>
    <property type="molecule type" value="Genomic_DNA"/>
</dbReference>
<dbReference type="PROSITE" id="PS50088">
    <property type="entry name" value="ANK_REPEAT"/>
    <property type="match status" value="1"/>
</dbReference>
<dbReference type="InterPro" id="IPR029063">
    <property type="entry name" value="SAM-dependent_MTases_sf"/>
</dbReference>
<evidence type="ECO:0000256" key="3">
    <source>
        <dbReference type="PROSITE-ProRule" id="PRU00023"/>
    </source>
</evidence>
<organism evidence="6">
    <name type="scientific">Cladocopium goreaui</name>
    <dbReference type="NCBI Taxonomy" id="2562237"/>
    <lineage>
        <taxon>Eukaryota</taxon>
        <taxon>Sar</taxon>
        <taxon>Alveolata</taxon>
        <taxon>Dinophyceae</taxon>
        <taxon>Suessiales</taxon>
        <taxon>Symbiodiniaceae</taxon>
        <taxon>Cladocopium</taxon>
    </lineage>
</organism>
<feature type="compositionally biased region" description="Basic and acidic residues" evidence="4">
    <location>
        <begin position="743"/>
        <end position="765"/>
    </location>
</feature>
<dbReference type="Gene3D" id="1.25.40.20">
    <property type="entry name" value="Ankyrin repeat-containing domain"/>
    <property type="match status" value="1"/>
</dbReference>
<evidence type="ECO:0000313" key="8">
    <source>
        <dbReference type="Proteomes" id="UP001152797"/>
    </source>
</evidence>
<comment type="caution">
    <text evidence="6">The sequence shown here is derived from an EMBL/GenBank/DDBJ whole genome shotgun (WGS) entry which is preliminary data.</text>
</comment>